<dbReference type="InterPro" id="IPR001173">
    <property type="entry name" value="Glyco_trans_2-like"/>
</dbReference>
<feature type="transmembrane region" description="Helical" evidence="1">
    <location>
        <begin position="286"/>
        <end position="305"/>
    </location>
</feature>
<dbReference type="AlphaFoldDB" id="A0A1H9AHP1"/>
<dbReference type="RefSeq" id="WP_092494923.1">
    <property type="nucleotide sequence ID" value="NZ_FOFG01000001.1"/>
</dbReference>
<evidence type="ECO:0000313" key="3">
    <source>
        <dbReference type="EMBL" id="SEP76302.1"/>
    </source>
</evidence>
<dbReference type="NCBIfam" id="TIGR03469">
    <property type="entry name" value="HpnB"/>
    <property type="match status" value="1"/>
</dbReference>
<feature type="transmembrane region" description="Helical" evidence="1">
    <location>
        <begin position="317"/>
        <end position="337"/>
    </location>
</feature>
<evidence type="ECO:0000313" key="4">
    <source>
        <dbReference type="Proteomes" id="UP000199647"/>
    </source>
</evidence>
<dbReference type="STRING" id="1855383.SAMN05216548_101433"/>
<dbReference type="Pfam" id="PF00535">
    <property type="entry name" value="Glycos_transf_2"/>
    <property type="match status" value="1"/>
</dbReference>
<dbReference type="SUPFAM" id="SSF53448">
    <property type="entry name" value="Nucleotide-diphospho-sugar transferases"/>
    <property type="match status" value="1"/>
</dbReference>
<feature type="transmembrane region" description="Helical" evidence="1">
    <location>
        <begin position="6"/>
        <end position="27"/>
    </location>
</feature>
<evidence type="ECO:0000256" key="1">
    <source>
        <dbReference type="SAM" id="Phobius"/>
    </source>
</evidence>
<dbReference type="Gene3D" id="3.90.550.10">
    <property type="entry name" value="Spore Coat Polysaccharide Biosynthesis Protein SpsA, Chain A"/>
    <property type="match status" value="1"/>
</dbReference>
<organism evidence="3 4">
    <name type="scientific">Faunimonas pinastri</name>
    <dbReference type="NCBI Taxonomy" id="1855383"/>
    <lineage>
        <taxon>Bacteria</taxon>
        <taxon>Pseudomonadati</taxon>
        <taxon>Pseudomonadota</taxon>
        <taxon>Alphaproteobacteria</taxon>
        <taxon>Hyphomicrobiales</taxon>
        <taxon>Afifellaceae</taxon>
        <taxon>Faunimonas</taxon>
    </lineage>
</organism>
<feature type="transmembrane region" description="Helical" evidence="1">
    <location>
        <begin position="344"/>
        <end position="362"/>
    </location>
</feature>
<keyword evidence="1" id="KW-0472">Membrane</keyword>
<dbReference type="GO" id="GO:0016740">
    <property type="term" value="F:transferase activity"/>
    <property type="evidence" value="ECO:0007669"/>
    <property type="project" value="UniProtKB-KW"/>
</dbReference>
<sequence length="399" mass="42735">MIALGLSLLSLAIWIYLLVGRGFFWLARERDDDLPARADLANWPKVTAIVPARDEAEVVAESVGSLLSQDYPGAFSVLLVDDQSSDGTAAIAREAAAALGRPDRLTVLSGSNLRGGWTGKLWAMRQGLSHIDAETESSGFVLFTDADIAYEADVVTRLVSGALARNAVLVSLMAKLRCQSFAERMTVPAFIFFFQMLYPFGLVNRPASKVAGAAGGCMLVKREALHAAGGLEAIRGALIDDCSMGALLKRQGPVWLGLTHRVTSLRPYPDFGDIRRMVNRSAYAQLGYSPLNLAGTVVGMMLTYLAPPLFALFGHGWAQAAGLAAWLLMAIAFAPTLRFYRASLAWGLALPVISALYTAYTLDSAWQHWRGRGGAWKGRFQASHAGAGTGHGAGEASET</sequence>
<keyword evidence="1" id="KW-0812">Transmembrane</keyword>
<evidence type="ECO:0000259" key="2">
    <source>
        <dbReference type="Pfam" id="PF00535"/>
    </source>
</evidence>
<gene>
    <name evidence="3" type="ORF">SAMN05216548_101433</name>
</gene>
<dbReference type="PANTHER" id="PTHR43646:SF3">
    <property type="entry name" value="SLR1566 PROTEIN"/>
    <property type="match status" value="1"/>
</dbReference>
<keyword evidence="4" id="KW-1185">Reference proteome</keyword>
<protein>
    <submittedName>
        <fullName evidence="3">Hopene-associated glycosyltransferase HpnB</fullName>
    </submittedName>
</protein>
<name>A0A1H9AHP1_9HYPH</name>
<dbReference type="EMBL" id="FOFG01000001">
    <property type="protein sequence ID" value="SEP76302.1"/>
    <property type="molecule type" value="Genomic_DNA"/>
</dbReference>
<dbReference type="PANTHER" id="PTHR43646">
    <property type="entry name" value="GLYCOSYLTRANSFERASE"/>
    <property type="match status" value="1"/>
</dbReference>
<dbReference type="InterPro" id="IPR017832">
    <property type="entry name" value="Glyco_trans_2_hopen-assoc_HpnB"/>
</dbReference>
<feature type="domain" description="Glycosyltransferase 2-like" evidence="2">
    <location>
        <begin position="48"/>
        <end position="226"/>
    </location>
</feature>
<reference evidence="3 4" key="1">
    <citation type="submission" date="2016-10" db="EMBL/GenBank/DDBJ databases">
        <authorList>
            <person name="de Groot N.N."/>
        </authorList>
    </citation>
    <scope>NUCLEOTIDE SEQUENCE [LARGE SCALE GENOMIC DNA]</scope>
    <source>
        <strain evidence="3 4">A52C2</strain>
    </source>
</reference>
<proteinExistence type="predicted"/>
<accession>A0A1H9AHP1</accession>
<dbReference type="InterPro" id="IPR029044">
    <property type="entry name" value="Nucleotide-diphossugar_trans"/>
</dbReference>
<keyword evidence="1" id="KW-1133">Transmembrane helix</keyword>
<dbReference type="OrthoDB" id="9806525at2"/>
<keyword evidence="3" id="KW-0808">Transferase</keyword>
<dbReference type="Proteomes" id="UP000199647">
    <property type="component" value="Unassembled WGS sequence"/>
</dbReference>